<keyword evidence="1" id="KW-0812">Transmembrane</keyword>
<dbReference type="Proteomes" id="UP000246740">
    <property type="component" value="Unassembled WGS sequence"/>
</dbReference>
<gene>
    <name evidence="2" type="ORF">BCV70DRAFT_7107</name>
</gene>
<reference evidence="2 3" key="1">
    <citation type="journal article" date="2018" name="Mol. Biol. Evol.">
        <title>Broad Genomic Sampling Reveals a Smut Pathogenic Ancestry of the Fungal Clade Ustilaginomycotina.</title>
        <authorList>
            <person name="Kijpornyongpan T."/>
            <person name="Mondo S.J."/>
            <person name="Barry K."/>
            <person name="Sandor L."/>
            <person name="Lee J."/>
            <person name="Lipzen A."/>
            <person name="Pangilinan J."/>
            <person name="LaButti K."/>
            <person name="Hainaut M."/>
            <person name="Henrissat B."/>
            <person name="Grigoriev I.V."/>
            <person name="Spatafora J.W."/>
            <person name="Aime M.C."/>
        </authorList>
    </citation>
    <scope>NUCLEOTIDE SEQUENCE [LARGE SCALE GENOMIC DNA]</scope>
    <source>
        <strain evidence="2 3">MCA 3645</strain>
    </source>
</reference>
<proteinExistence type="predicted"/>
<dbReference type="InParanoid" id="A0A317XZY4"/>
<organism evidence="2 3">
    <name type="scientific">Testicularia cyperi</name>
    <dbReference type="NCBI Taxonomy" id="1882483"/>
    <lineage>
        <taxon>Eukaryota</taxon>
        <taxon>Fungi</taxon>
        <taxon>Dikarya</taxon>
        <taxon>Basidiomycota</taxon>
        <taxon>Ustilaginomycotina</taxon>
        <taxon>Ustilaginomycetes</taxon>
        <taxon>Ustilaginales</taxon>
        <taxon>Anthracoideaceae</taxon>
        <taxon>Testicularia</taxon>
    </lineage>
</organism>
<dbReference type="EMBL" id="KZ819188">
    <property type="protein sequence ID" value="PWZ02841.1"/>
    <property type="molecule type" value="Genomic_DNA"/>
</dbReference>
<name>A0A317XZY4_9BASI</name>
<keyword evidence="1" id="KW-1133">Transmembrane helix</keyword>
<evidence type="ECO:0000313" key="3">
    <source>
        <dbReference type="Proteomes" id="UP000246740"/>
    </source>
</evidence>
<protein>
    <submittedName>
        <fullName evidence="2">Uncharacterized protein</fullName>
    </submittedName>
</protein>
<keyword evidence="3" id="KW-1185">Reference proteome</keyword>
<sequence length="177" mass="20206">MGESPGSVLHCRIIAAVFLFGGFWTRANRSSMDYNTEVQYKRSAARMRDVDRPRGGLAYGRRAGRLSPRARFGHPPGFLPPNLPHLWFCRLVFWTRLNPFAHRAIVIARRQRSFHGSLPLFLFFSLSLSLSLFLSLSLSFSLVLHLSPLPEIGLITVRDVINSICYCIRRRRCPFAS</sequence>
<evidence type="ECO:0000313" key="2">
    <source>
        <dbReference type="EMBL" id="PWZ02841.1"/>
    </source>
</evidence>
<feature type="transmembrane region" description="Helical" evidence="1">
    <location>
        <begin position="120"/>
        <end position="144"/>
    </location>
</feature>
<dbReference type="AlphaFoldDB" id="A0A317XZY4"/>
<feature type="transmembrane region" description="Helical" evidence="1">
    <location>
        <begin position="6"/>
        <end position="24"/>
    </location>
</feature>
<keyword evidence="1" id="KW-0472">Membrane</keyword>
<accession>A0A317XZY4</accession>
<evidence type="ECO:0000256" key="1">
    <source>
        <dbReference type="SAM" id="Phobius"/>
    </source>
</evidence>